<accession>A0A1M6Q4G3</accession>
<dbReference type="RefSeq" id="WP_072966922.1">
    <property type="nucleotide sequence ID" value="NZ_FRAJ01000010.1"/>
</dbReference>
<dbReference type="Proteomes" id="UP000184082">
    <property type="component" value="Unassembled WGS sequence"/>
</dbReference>
<evidence type="ECO:0000313" key="2">
    <source>
        <dbReference type="Proteomes" id="UP000184082"/>
    </source>
</evidence>
<evidence type="ECO:0000313" key="1">
    <source>
        <dbReference type="EMBL" id="SHK15003.1"/>
    </source>
</evidence>
<dbReference type="EMBL" id="FRAJ01000010">
    <property type="protein sequence ID" value="SHK15003.1"/>
    <property type="molecule type" value="Genomic_DNA"/>
</dbReference>
<reference evidence="1 2" key="1">
    <citation type="submission" date="2016-11" db="EMBL/GenBank/DDBJ databases">
        <authorList>
            <person name="Jaros S."/>
            <person name="Januszkiewicz K."/>
            <person name="Wedrychowicz H."/>
        </authorList>
    </citation>
    <scope>NUCLEOTIDE SEQUENCE [LARGE SCALE GENOMIC DNA]</scope>
    <source>
        <strain evidence="1 2">DSM 14501</strain>
    </source>
</reference>
<proteinExistence type="predicted"/>
<protein>
    <submittedName>
        <fullName evidence="1">Uncharacterized protein</fullName>
    </submittedName>
</protein>
<organism evidence="1 2">
    <name type="scientific">Caminicella sporogenes DSM 14501</name>
    <dbReference type="NCBI Taxonomy" id="1121266"/>
    <lineage>
        <taxon>Bacteria</taxon>
        <taxon>Bacillati</taxon>
        <taxon>Bacillota</taxon>
        <taxon>Clostridia</taxon>
        <taxon>Peptostreptococcales</taxon>
        <taxon>Caminicellaceae</taxon>
        <taxon>Caminicella</taxon>
    </lineage>
</organism>
<sequence>MYRLYCQNLKNYLDVNKTENFDEFRLKIIKPLLILADVEKYKRLKEENALYKEVNNLVYEINNNKHKYIRFDTFSWELWALDFRSKKDNFFSEEIINEQLKLINLILGTQYWI</sequence>
<dbReference type="AlphaFoldDB" id="A0A1M6Q4G3"/>
<name>A0A1M6Q4G3_9FIRM</name>
<dbReference type="STRING" id="1121266.SAMN02745883_01384"/>
<gene>
    <name evidence="1" type="ORF">SAMN02745883_01384</name>
</gene>
<keyword evidence="2" id="KW-1185">Reference proteome</keyword>